<evidence type="ECO:0000313" key="8">
    <source>
        <dbReference type="Proteomes" id="UP000079169"/>
    </source>
</evidence>
<keyword evidence="4" id="KW-0547">Nucleotide-binding</keyword>
<reference evidence="9" key="1">
    <citation type="submission" date="2025-08" db="UniProtKB">
        <authorList>
            <consortium name="RefSeq"/>
        </authorList>
    </citation>
    <scope>IDENTIFICATION</scope>
</reference>
<evidence type="ECO:0000256" key="4">
    <source>
        <dbReference type="ARBA" id="ARBA00022741"/>
    </source>
</evidence>
<keyword evidence="5" id="KW-0342">GTP-binding</keyword>
<dbReference type="GO" id="GO:0002098">
    <property type="term" value="P:tRNA wobble uridine modification"/>
    <property type="evidence" value="ECO:0007669"/>
    <property type="project" value="TreeGrafter"/>
</dbReference>
<comment type="similarity">
    <text evidence="2">Belongs to the TRAFAC class TrmE-Era-EngA-EngB-Septin-like GTPase superfamily. TrmE GTPase family.</text>
</comment>
<feature type="domain" description="MnmE helical" evidence="7">
    <location>
        <begin position="166"/>
        <end position="315"/>
    </location>
</feature>
<accession>A0A3Q0JHP0</accession>
<dbReference type="GO" id="GO:0030488">
    <property type="term" value="P:tRNA methylation"/>
    <property type="evidence" value="ECO:0007669"/>
    <property type="project" value="TreeGrafter"/>
</dbReference>
<dbReference type="PANTHER" id="PTHR42714:SF2">
    <property type="entry name" value="TRNA MODIFICATION GTPASE GTPBP3, MITOCHONDRIAL"/>
    <property type="match status" value="1"/>
</dbReference>
<evidence type="ECO:0000259" key="6">
    <source>
        <dbReference type="Pfam" id="PF10396"/>
    </source>
</evidence>
<evidence type="ECO:0000256" key="2">
    <source>
        <dbReference type="ARBA" id="ARBA00011043"/>
    </source>
</evidence>
<dbReference type="FunFam" id="3.30.1360.120:FF:000007">
    <property type="entry name" value="tRNA modification GTPase GTPBP3, mitochondrial"/>
    <property type="match status" value="1"/>
</dbReference>
<dbReference type="InterPro" id="IPR031168">
    <property type="entry name" value="G_TrmE"/>
</dbReference>
<dbReference type="InterPro" id="IPR027368">
    <property type="entry name" value="MnmE_dom2"/>
</dbReference>
<dbReference type="GO" id="GO:0005525">
    <property type="term" value="F:GTP binding"/>
    <property type="evidence" value="ECO:0007669"/>
    <property type="project" value="UniProtKB-KW"/>
</dbReference>
<dbReference type="Gene3D" id="1.20.120.430">
    <property type="entry name" value="tRNA modification GTPase MnmE domain 2"/>
    <property type="match status" value="1"/>
</dbReference>
<evidence type="ECO:0000256" key="5">
    <source>
        <dbReference type="ARBA" id="ARBA00023134"/>
    </source>
</evidence>
<dbReference type="PaxDb" id="121845-A0A3Q0JHP0"/>
<dbReference type="STRING" id="121845.A0A3Q0JHP0"/>
<dbReference type="GeneID" id="103519262"/>
<dbReference type="CDD" id="cd14858">
    <property type="entry name" value="TrmE_N"/>
    <property type="match status" value="1"/>
</dbReference>
<dbReference type="InterPro" id="IPR018948">
    <property type="entry name" value="GTP-bd_TrmE_N"/>
</dbReference>
<dbReference type="Pfam" id="PF10396">
    <property type="entry name" value="TrmE_N"/>
    <property type="match status" value="1"/>
</dbReference>
<comment type="subcellular location">
    <subcellularLocation>
        <location evidence="1">Mitochondrion</location>
    </subcellularLocation>
</comment>
<gene>
    <name evidence="9" type="primary">LOC103519262</name>
</gene>
<dbReference type="InterPro" id="IPR025867">
    <property type="entry name" value="MnmE_helical"/>
</dbReference>
<sequence>MSFTYRTFVRNPVPFSQPKLLSPIQTIWKSQFSRRCSHLAIKNTIFALSSGHGKCGVSVIRVSGPDTLNALKSMACYPDQKVPKPRYASLRNIVDPVSKVVLDEGLCLWFPKPNSFTGEDCCEFQVHGSIAVINAILGALTKLPGLRPAEPGEFSKRAFFNNKLDLTQTEALGDLIQAETELQRQKALHQMKGNLKQLYSEWRQLILESLASVEAYIDFSEDEIIEDNILNTVRSQVVQLHGSIEKHIELSNKCGVRIRSGIKSVIVGEPNVGKSSLMNFLCQKQISIVTSIPGTTRDVIEKHLDIGGYPVILLDTAGLRTTTSDIIETEDWNNPICGKQTTSGTQKHFWWYTKRFVSFDA</sequence>
<dbReference type="InterPro" id="IPR005225">
    <property type="entry name" value="Small_GTP-bd"/>
</dbReference>
<dbReference type="InterPro" id="IPR027266">
    <property type="entry name" value="TrmE/GcvT-like"/>
</dbReference>
<keyword evidence="3" id="KW-0819">tRNA processing</keyword>
<dbReference type="SUPFAM" id="SSF52540">
    <property type="entry name" value="P-loop containing nucleoside triphosphate hydrolases"/>
    <property type="match status" value="1"/>
</dbReference>
<dbReference type="Gene3D" id="3.30.1360.120">
    <property type="entry name" value="Probable tRNA modification gtpase trme, domain 1"/>
    <property type="match status" value="1"/>
</dbReference>
<protein>
    <submittedName>
        <fullName evidence="9">tRNA modification GTPase GTPBP3, mitochondrial</fullName>
    </submittedName>
</protein>
<evidence type="ECO:0000256" key="3">
    <source>
        <dbReference type="ARBA" id="ARBA00022694"/>
    </source>
</evidence>
<dbReference type="AlphaFoldDB" id="A0A3Q0JHP0"/>
<dbReference type="NCBIfam" id="TIGR00231">
    <property type="entry name" value="small_GTP"/>
    <property type="match status" value="1"/>
</dbReference>
<dbReference type="PANTHER" id="PTHR42714">
    <property type="entry name" value="TRNA MODIFICATION GTPASE GTPBP3"/>
    <property type="match status" value="1"/>
</dbReference>
<name>A0A3Q0JHP0_DIACI</name>
<dbReference type="RefSeq" id="XP_026686623.1">
    <property type="nucleotide sequence ID" value="XM_026830822.1"/>
</dbReference>
<organism evidence="8 9">
    <name type="scientific">Diaphorina citri</name>
    <name type="common">Asian citrus psyllid</name>
    <dbReference type="NCBI Taxonomy" id="121845"/>
    <lineage>
        <taxon>Eukaryota</taxon>
        <taxon>Metazoa</taxon>
        <taxon>Ecdysozoa</taxon>
        <taxon>Arthropoda</taxon>
        <taxon>Hexapoda</taxon>
        <taxon>Insecta</taxon>
        <taxon>Pterygota</taxon>
        <taxon>Neoptera</taxon>
        <taxon>Paraneoptera</taxon>
        <taxon>Hemiptera</taxon>
        <taxon>Sternorrhyncha</taxon>
        <taxon>Psylloidea</taxon>
        <taxon>Psyllidae</taxon>
        <taxon>Diaphorininae</taxon>
        <taxon>Diaphorina</taxon>
    </lineage>
</organism>
<evidence type="ECO:0000313" key="9">
    <source>
        <dbReference type="RefSeq" id="XP_026686623.1"/>
    </source>
</evidence>
<evidence type="ECO:0000259" key="7">
    <source>
        <dbReference type="Pfam" id="PF12631"/>
    </source>
</evidence>
<dbReference type="Proteomes" id="UP000079169">
    <property type="component" value="Unplaced"/>
</dbReference>
<feature type="domain" description="GTP-binding protein TrmE N-terminal" evidence="6">
    <location>
        <begin position="44"/>
        <end position="163"/>
    </location>
</feature>
<dbReference type="NCBIfam" id="NF003661">
    <property type="entry name" value="PRK05291.1-3"/>
    <property type="match status" value="1"/>
</dbReference>
<dbReference type="InterPro" id="IPR027417">
    <property type="entry name" value="P-loop_NTPase"/>
</dbReference>
<proteinExistence type="inferred from homology"/>
<keyword evidence="8" id="KW-1185">Reference proteome</keyword>
<evidence type="ECO:0000256" key="1">
    <source>
        <dbReference type="ARBA" id="ARBA00004173"/>
    </source>
</evidence>
<dbReference type="Pfam" id="PF12631">
    <property type="entry name" value="MnmE_helical"/>
    <property type="match status" value="1"/>
</dbReference>
<dbReference type="SUPFAM" id="SSF103025">
    <property type="entry name" value="Folate-binding domain"/>
    <property type="match status" value="1"/>
</dbReference>
<dbReference type="CDD" id="cd04164">
    <property type="entry name" value="trmE"/>
    <property type="match status" value="1"/>
</dbReference>
<dbReference type="GO" id="GO:0005739">
    <property type="term" value="C:mitochondrion"/>
    <property type="evidence" value="ECO:0007669"/>
    <property type="project" value="UniProtKB-SubCell"/>
</dbReference>
<dbReference type="Gene3D" id="3.40.50.300">
    <property type="entry name" value="P-loop containing nucleotide triphosphate hydrolases"/>
    <property type="match status" value="1"/>
</dbReference>
<dbReference type="KEGG" id="dci:103519262"/>